<dbReference type="Proteomes" id="UP000460718">
    <property type="component" value="Unassembled WGS sequence"/>
</dbReference>
<protein>
    <submittedName>
        <fullName evidence="2">Uncharacterized protein</fullName>
    </submittedName>
</protein>
<dbReference type="Proteomes" id="UP000486351">
    <property type="component" value="Unassembled WGS sequence"/>
</dbReference>
<evidence type="ECO:0000313" key="3">
    <source>
        <dbReference type="EMBL" id="KAE9279366.1"/>
    </source>
</evidence>
<accession>A0A6A3GPA3</accession>
<sequence>MIGTIEASFTAEWEALKGHPKGCTKSLKGRRGISEGYSTGVLGDTEASAAN</sequence>
<organism evidence="2 4">
    <name type="scientific">Phytophthora fragariae</name>
    <dbReference type="NCBI Taxonomy" id="53985"/>
    <lineage>
        <taxon>Eukaryota</taxon>
        <taxon>Sar</taxon>
        <taxon>Stramenopiles</taxon>
        <taxon>Oomycota</taxon>
        <taxon>Peronosporomycetes</taxon>
        <taxon>Peronosporales</taxon>
        <taxon>Peronosporaceae</taxon>
        <taxon>Phytophthora</taxon>
    </lineage>
</organism>
<gene>
    <name evidence="3" type="ORF">PF008_g28388</name>
    <name evidence="2" type="ORF">PF011_g30570</name>
</gene>
<dbReference type="EMBL" id="QXFW01006548">
    <property type="protein sequence ID" value="KAE8958991.1"/>
    <property type="molecule type" value="Genomic_DNA"/>
</dbReference>
<reference evidence="4 5" key="1">
    <citation type="submission" date="2018-09" db="EMBL/GenBank/DDBJ databases">
        <title>Genomic investigation of the strawberry pathogen Phytophthora fragariae indicates pathogenicity is determined by transcriptional variation in three key races.</title>
        <authorList>
            <person name="Adams T.M."/>
            <person name="Armitage A.D."/>
            <person name="Sobczyk M.K."/>
            <person name="Bates H.J."/>
            <person name="Dunwell J.M."/>
            <person name="Nellist C.F."/>
            <person name="Harrison R.J."/>
        </authorList>
    </citation>
    <scope>NUCLEOTIDE SEQUENCE [LARGE SCALE GENOMIC DNA]</scope>
    <source>
        <strain evidence="3 5">NOV-77</strain>
        <strain evidence="2 4">SCRP245</strain>
    </source>
</reference>
<dbReference type="AlphaFoldDB" id="A0A6A3GPA3"/>
<feature type="region of interest" description="Disordered" evidence="1">
    <location>
        <begin position="21"/>
        <end position="51"/>
    </location>
</feature>
<comment type="caution">
    <text evidence="2">The sequence shown here is derived from an EMBL/GenBank/DDBJ whole genome shotgun (WGS) entry which is preliminary data.</text>
</comment>
<evidence type="ECO:0000256" key="1">
    <source>
        <dbReference type="SAM" id="MobiDB-lite"/>
    </source>
</evidence>
<proteinExistence type="predicted"/>
<dbReference type="EMBL" id="QXFY01004152">
    <property type="protein sequence ID" value="KAE9279366.1"/>
    <property type="molecule type" value="Genomic_DNA"/>
</dbReference>
<evidence type="ECO:0000313" key="4">
    <source>
        <dbReference type="Proteomes" id="UP000460718"/>
    </source>
</evidence>
<name>A0A6A3GPA3_9STRA</name>
<feature type="compositionally biased region" description="Basic residues" evidence="1">
    <location>
        <begin position="21"/>
        <end position="31"/>
    </location>
</feature>
<evidence type="ECO:0000313" key="5">
    <source>
        <dbReference type="Proteomes" id="UP000486351"/>
    </source>
</evidence>
<evidence type="ECO:0000313" key="2">
    <source>
        <dbReference type="EMBL" id="KAE8958991.1"/>
    </source>
</evidence>